<dbReference type="AlphaFoldDB" id="A0A392QD14"/>
<evidence type="ECO:0000313" key="2">
    <source>
        <dbReference type="Proteomes" id="UP000265520"/>
    </source>
</evidence>
<name>A0A392QD14_9FABA</name>
<keyword evidence="2" id="KW-1185">Reference proteome</keyword>
<feature type="non-terminal residue" evidence="1">
    <location>
        <position position="78"/>
    </location>
</feature>
<evidence type="ECO:0000313" key="1">
    <source>
        <dbReference type="EMBL" id="MCI21737.1"/>
    </source>
</evidence>
<dbReference type="Proteomes" id="UP000265520">
    <property type="component" value="Unassembled WGS sequence"/>
</dbReference>
<protein>
    <submittedName>
        <fullName evidence="1">Uncharacterized protein</fullName>
    </submittedName>
</protein>
<comment type="caution">
    <text evidence="1">The sequence shown here is derived from an EMBL/GenBank/DDBJ whole genome shotgun (WGS) entry which is preliminary data.</text>
</comment>
<reference evidence="1 2" key="1">
    <citation type="journal article" date="2018" name="Front. Plant Sci.">
        <title>Red Clover (Trifolium pratense) and Zigzag Clover (T. medium) - A Picture of Genomic Similarities and Differences.</title>
        <authorList>
            <person name="Dluhosova J."/>
            <person name="Istvanek J."/>
            <person name="Nedelnik J."/>
            <person name="Repkova J."/>
        </authorList>
    </citation>
    <scope>NUCLEOTIDE SEQUENCE [LARGE SCALE GENOMIC DNA]</scope>
    <source>
        <strain evidence="2">cv. 10/8</strain>
        <tissue evidence="1">Leaf</tissue>
    </source>
</reference>
<proteinExistence type="predicted"/>
<dbReference type="EMBL" id="LXQA010126526">
    <property type="protein sequence ID" value="MCI21737.1"/>
    <property type="molecule type" value="Genomic_DNA"/>
</dbReference>
<accession>A0A392QD14</accession>
<organism evidence="1 2">
    <name type="scientific">Trifolium medium</name>
    <dbReference type="NCBI Taxonomy" id="97028"/>
    <lineage>
        <taxon>Eukaryota</taxon>
        <taxon>Viridiplantae</taxon>
        <taxon>Streptophyta</taxon>
        <taxon>Embryophyta</taxon>
        <taxon>Tracheophyta</taxon>
        <taxon>Spermatophyta</taxon>
        <taxon>Magnoliopsida</taxon>
        <taxon>eudicotyledons</taxon>
        <taxon>Gunneridae</taxon>
        <taxon>Pentapetalae</taxon>
        <taxon>rosids</taxon>
        <taxon>fabids</taxon>
        <taxon>Fabales</taxon>
        <taxon>Fabaceae</taxon>
        <taxon>Papilionoideae</taxon>
        <taxon>50 kb inversion clade</taxon>
        <taxon>NPAAA clade</taxon>
        <taxon>Hologalegina</taxon>
        <taxon>IRL clade</taxon>
        <taxon>Trifolieae</taxon>
        <taxon>Trifolium</taxon>
    </lineage>
</organism>
<sequence length="78" mass="8861">MYYNQENANPIVMLNNYICKLDHLLRFAFKLDEAEKIGGVAITGATRRKAWRKAPSRDALLLFVLELAQGAAWPARRA</sequence>